<evidence type="ECO:0000256" key="1">
    <source>
        <dbReference type="ARBA" id="ARBA00002607"/>
    </source>
</evidence>
<protein>
    <recommendedName>
        <fullName evidence="8">3-oxoacyl-[acyl-carrier-protein] reductase</fullName>
        <ecNumber evidence="8">1.1.1.100</ecNumber>
    </recommendedName>
</protein>
<feature type="binding site" evidence="7">
    <location>
        <begin position="13"/>
        <end position="16"/>
    </location>
    <ligand>
        <name>NADP(+)</name>
        <dbReference type="ChEBI" id="CHEBI:58349"/>
    </ligand>
</feature>
<dbReference type="PANTHER" id="PTHR42760">
    <property type="entry name" value="SHORT-CHAIN DEHYDROGENASES/REDUCTASES FAMILY MEMBER"/>
    <property type="match status" value="1"/>
</dbReference>
<dbReference type="EC" id="1.1.1.100" evidence="8"/>
<evidence type="ECO:0000256" key="4">
    <source>
        <dbReference type="ARBA" id="ARBA00023002"/>
    </source>
</evidence>
<dbReference type="NCBIfam" id="NF004198">
    <property type="entry name" value="PRK05653.1-3"/>
    <property type="match status" value="1"/>
</dbReference>
<evidence type="ECO:0000256" key="5">
    <source>
        <dbReference type="ARBA" id="ARBA00048508"/>
    </source>
</evidence>
<comment type="function">
    <text evidence="1 8">Catalyzes the NADPH-dependent reduction of beta-ketoacyl-ACP substrates to beta-hydroxyacyl-ACP products, the first reductive step in the elongation cycle of fatty acid biosynthesis.</text>
</comment>
<sequence>MPGLQNRIAIITGAARGIGRAAAELFCQEGATVIIWDVLDIGEETAQTLRDQGFRCEFMPVSTTDVPAIEAAAREIYDRYGRIDILINNAGITRDRTLLKMSHLEWQQVIDVNLTGVFNCTKAVVPYMVEQKYGRIICTSSINGVHGAFGQTNYAAAKAGIIGMVRSWAKELGSKGITANAVAPGFIKTDMTDAMPEEVRNQAVAAIPVRRIGEPMDIANAYRFLASEESGFVNGHVLSVNGGQAL</sequence>
<keyword evidence="11" id="KW-1185">Reference proteome</keyword>
<dbReference type="EMBL" id="QXED01000001">
    <property type="protein sequence ID" value="RIV27163.1"/>
    <property type="molecule type" value="Genomic_DNA"/>
</dbReference>
<evidence type="ECO:0000259" key="9">
    <source>
        <dbReference type="SMART" id="SM00822"/>
    </source>
</evidence>
<proteinExistence type="inferred from homology"/>
<dbReference type="SMART" id="SM00822">
    <property type="entry name" value="PKS_KR"/>
    <property type="match status" value="1"/>
</dbReference>
<gene>
    <name evidence="10" type="primary">fabG</name>
    <name evidence="10" type="ORF">DYU11_02280</name>
</gene>
<reference evidence="10 11" key="1">
    <citation type="submission" date="2018-08" db="EMBL/GenBank/DDBJ databases">
        <title>Fibrisoma montanum sp. nov., isolated from Danxia mountain soil.</title>
        <authorList>
            <person name="Huang Y."/>
        </authorList>
    </citation>
    <scope>NUCLEOTIDE SEQUENCE [LARGE SCALE GENOMIC DNA]</scope>
    <source>
        <strain evidence="10 11">HYT19</strain>
    </source>
</reference>
<keyword evidence="4 8" id="KW-0560">Oxidoreductase</keyword>
<feature type="binding site" evidence="7">
    <location>
        <position position="187"/>
    </location>
    <ligand>
        <name>NADP(+)</name>
        <dbReference type="ChEBI" id="CHEBI:58349"/>
    </ligand>
</feature>
<evidence type="ECO:0000313" key="11">
    <source>
        <dbReference type="Proteomes" id="UP000283523"/>
    </source>
</evidence>
<comment type="similarity">
    <text evidence="2 8">Belongs to the short-chain dehydrogenases/reductases (SDR) family.</text>
</comment>
<dbReference type="NCBIfam" id="NF005559">
    <property type="entry name" value="PRK07231.1"/>
    <property type="match status" value="1"/>
</dbReference>
<dbReference type="PROSITE" id="PS00061">
    <property type="entry name" value="ADH_SHORT"/>
    <property type="match status" value="1"/>
</dbReference>
<comment type="caution">
    <text evidence="10">The sequence shown here is derived from an EMBL/GenBank/DDBJ whole genome shotgun (WGS) entry which is preliminary data.</text>
</comment>
<dbReference type="AlphaFoldDB" id="A0A418MIH4"/>
<feature type="binding site" evidence="7">
    <location>
        <begin position="154"/>
        <end position="158"/>
    </location>
    <ligand>
        <name>NADP(+)</name>
        <dbReference type="ChEBI" id="CHEBI:58349"/>
    </ligand>
</feature>
<keyword evidence="8" id="KW-0276">Fatty acid metabolism</keyword>
<evidence type="ECO:0000256" key="2">
    <source>
        <dbReference type="ARBA" id="ARBA00006484"/>
    </source>
</evidence>
<dbReference type="PRINTS" id="PR00081">
    <property type="entry name" value="GDHRDH"/>
</dbReference>
<dbReference type="FunFam" id="3.40.50.720:FF:000115">
    <property type="entry name" value="3-oxoacyl-[acyl-carrier-protein] reductase FabG"/>
    <property type="match status" value="1"/>
</dbReference>
<evidence type="ECO:0000256" key="7">
    <source>
        <dbReference type="PIRSR" id="PIRSR611284-2"/>
    </source>
</evidence>
<dbReference type="RefSeq" id="WP_119666014.1">
    <property type="nucleotide sequence ID" value="NZ_QXED01000001.1"/>
</dbReference>
<dbReference type="InterPro" id="IPR002347">
    <property type="entry name" value="SDR_fam"/>
</dbReference>
<dbReference type="InterPro" id="IPR036291">
    <property type="entry name" value="NAD(P)-bd_dom_sf"/>
</dbReference>
<feature type="active site" description="Proton acceptor" evidence="6">
    <location>
        <position position="154"/>
    </location>
</feature>
<dbReference type="Pfam" id="PF13561">
    <property type="entry name" value="adh_short_C2"/>
    <property type="match status" value="1"/>
</dbReference>
<evidence type="ECO:0000313" key="10">
    <source>
        <dbReference type="EMBL" id="RIV27163.1"/>
    </source>
</evidence>
<organism evidence="10 11">
    <name type="scientific">Fibrisoma montanum</name>
    <dbReference type="NCBI Taxonomy" id="2305895"/>
    <lineage>
        <taxon>Bacteria</taxon>
        <taxon>Pseudomonadati</taxon>
        <taxon>Bacteroidota</taxon>
        <taxon>Cytophagia</taxon>
        <taxon>Cytophagales</taxon>
        <taxon>Spirosomataceae</taxon>
        <taxon>Fibrisoma</taxon>
    </lineage>
</organism>
<evidence type="ECO:0000256" key="8">
    <source>
        <dbReference type="RuleBase" id="RU366074"/>
    </source>
</evidence>
<evidence type="ECO:0000256" key="6">
    <source>
        <dbReference type="PIRSR" id="PIRSR611284-1"/>
    </source>
</evidence>
<dbReference type="SUPFAM" id="SSF51735">
    <property type="entry name" value="NAD(P)-binding Rossmann-fold domains"/>
    <property type="match status" value="1"/>
</dbReference>
<dbReference type="InterPro" id="IPR020904">
    <property type="entry name" value="Sc_DH/Rdtase_CS"/>
</dbReference>
<keyword evidence="8" id="KW-0444">Lipid biosynthesis</keyword>
<comment type="subunit">
    <text evidence="8">Homotetramer.</text>
</comment>
<comment type="catalytic activity">
    <reaction evidence="5 8">
        <text>a (3R)-hydroxyacyl-[ACP] + NADP(+) = a 3-oxoacyl-[ACP] + NADPH + H(+)</text>
        <dbReference type="Rhea" id="RHEA:17397"/>
        <dbReference type="Rhea" id="RHEA-COMP:9916"/>
        <dbReference type="Rhea" id="RHEA-COMP:9945"/>
        <dbReference type="ChEBI" id="CHEBI:15378"/>
        <dbReference type="ChEBI" id="CHEBI:57783"/>
        <dbReference type="ChEBI" id="CHEBI:58349"/>
        <dbReference type="ChEBI" id="CHEBI:78776"/>
        <dbReference type="ChEBI" id="CHEBI:78827"/>
        <dbReference type="EC" id="1.1.1.100"/>
    </reaction>
</comment>
<dbReference type="InterPro" id="IPR011284">
    <property type="entry name" value="3oxo_ACP_reduc"/>
</dbReference>
<dbReference type="Gene3D" id="3.40.50.720">
    <property type="entry name" value="NAD(P)-binding Rossmann-like Domain"/>
    <property type="match status" value="1"/>
</dbReference>
<dbReference type="OrthoDB" id="9788235at2"/>
<dbReference type="GO" id="GO:0051287">
    <property type="term" value="F:NAD binding"/>
    <property type="evidence" value="ECO:0007669"/>
    <property type="project" value="UniProtKB-UniRule"/>
</dbReference>
<feature type="binding site" evidence="7">
    <location>
        <position position="89"/>
    </location>
    <ligand>
        <name>NADP(+)</name>
        <dbReference type="ChEBI" id="CHEBI:58349"/>
    </ligand>
</feature>
<name>A0A418MIH4_9BACT</name>
<keyword evidence="3 7" id="KW-0521">NADP</keyword>
<dbReference type="GO" id="GO:0030497">
    <property type="term" value="P:fatty acid elongation"/>
    <property type="evidence" value="ECO:0007669"/>
    <property type="project" value="TreeGrafter"/>
</dbReference>
<accession>A0A418MIH4</accession>
<feature type="domain" description="Ketoreductase" evidence="9">
    <location>
        <begin position="7"/>
        <end position="185"/>
    </location>
</feature>
<dbReference type="PRINTS" id="PR00080">
    <property type="entry name" value="SDRFAMILY"/>
</dbReference>
<dbReference type="InterPro" id="IPR057326">
    <property type="entry name" value="KR_dom"/>
</dbReference>
<dbReference type="NCBIfam" id="NF009466">
    <property type="entry name" value="PRK12826.1-2"/>
    <property type="match status" value="1"/>
</dbReference>
<dbReference type="NCBIfam" id="TIGR01830">
    <property type="entry name" value="3oxo_ACP_reduc"/>
    <property type="match status" value="1"/>
</dbReference>
<keyword evidence="8" id="KW-0443">Lipid metabolism</keyword>
<dbReference type="GO" id="GO:0004316">
    <property type="term" value="F:3-oxoacyl-[acyl-carrier-protein] reductase (NADPH) activity"/>
    <property type="evidence" value="ECO:0007669"/>
    <property type="project" value="UniProtKB-UniRule"/>
</dbReference>
<dbReference type="Proteomes" id="UP000283523">
    <property type="component" value="Unassembled WGS sequence"/>
</dbReference>
<comment type="pathway">
    <text evidence="8">Lipid metabolism; fatty acid biosynthesis.</text>
</comment>
<dbReference type="PANTHER" id="PTHR42760:SF40">
    <property type="entry name" value="3-OXOACYL-[ACYL-CARRIER-PROTEIN] REDUCTASE, CHLOROPLASTIC"/>
    <property type="match status" value="1"/>
</dbReference>
<keyword evidence="8" id="KW-0275">Fatty acid biosynthesis</keyword>
<evidence type="ECO:0000256" key="3">
    <source>
        <dbReference type="ARBA" id="ARBA00022857"/>
    </source>
</evidence>
<dbReference type="UniPathway" id="UPA00094"/>